<accession>A0A1X7L436</accession>
<name>A0A1X7L436_9FLAO</name>
<organism evidence="1 2">
    <name type="scientific">Arenibacter troitsensis</name>
    <dbReference type="NCBI Taxonomy" id="188872"/>
    <lineage>
        <taxon>Bacteria</taxon>
        <taxon>Pseudomonadati</taxon>
        <taxon>Bacteroidota</taxon>
        <taxon>Flavobacteriia</taxon>
        <taxon>Flavobacteriales</taxon>
        <taxon>Flavobacteriaceae</taxon>
        <taxon>Arenibacter</taxon>
    </lineage>
</organism>
<dbReference type="Proteomes" id="UP000193420">
    <property type="component" value="Unassembled WGS sequence"/>
</dbReference>
<dbReference type="OrthoDB" id="1186563at2"/>
<reference evidence="2" key="1">
    <citation type="submission" date="2017-04" db="EMBL/GenBank/DDBJ databases">
        <authorList>
            <person name="Varghese N."/>
            <person name="Submissions S."/>
        </authorList>
    </citation>
    <scope>NUCLEOTIDE SEQUENCE [LARGE SCALE GENOMIC DNA]</scope>
    <source>
        <strain evidence="2">DSM 19835</strain>
    </source>
</reference>
<dbReference type="EMBL" id="FXAO01000009">
    <property type="protein sequence ID" value="SMG48173.1"/>
    <property type="molecule type" value="Genomic_DNA"/>
</dbReference>
<sequence length="58" mass="6427">MIGSRSGTAYRFDESVGGFFIFKATKGIHLGYAYEAVLENTIAYSNNGSHEILMKLHL</sequence>
<evidence type="ECO:0000313" key="1">
    <source>
        <dbReference type="EMBL" id="SMG48173.1"/>
    </source>
</evidence>
<dbReference type="AlphaFoldDB" id="A0A1X7L436"/>
<evidence type="ECO:0000313" key="2">
    <source>
        <dbReference type="Proteomes" id="UP000193420"/>
    </source>
</evidence>
<dbReference type="RefSeq" id="WP_085500413.1">
    <property type="nucleotide sequence ID" value="NZ_FXAO01000009.1"/>
</dbReference>
<gene>
    <name evidence="1" type="ORF">SAMN03080602_03716</name>
</gene>
<keyword evidence="2" id="KW-1185">Reference proteome</keyword>
<protein>
    <submittedName>
        <fullName evidence="1">Uncharacterized protein</fullName>
    </submittedName>
</protein>
<dbReference type="InterPro" id="IPR019861">
    <property type="entry name" value="PorP/SprF_Bacteroidetes"/>
</dbReference>
<proteinExistence type="predicted"/>
<dbReference type="Pfam" id="PF11751">
    <property type="entry name" value="PorP_SprF"/>
    <property type="match status" value="1"/>
</dbReference>